<organism evidence="2 3">
    <name type="scientific">Deinococcus daejeonensis</name>
    <dbReference type="NCBI Taxonomy" id="1007098"/>
    <lineage>
        <taxon>Bacteria</taxon>
        <taxon>Thermotogati</taxon>
        <taxon>Deinococcota</taxon>
        <taxon>Deinococci</taxon>
        <taxon>Deinococcales</taxon>
        <taxon>Deinococcaceae</taxon>
        <taxon>Deinococcus</taxon>
    </lineage>
</organism>
<evidence type="ECO:0000313" key="2">
    <source>
        <dbReference type="EMBL" id="GGN46912.1"/>
    </source>
</evidence>
<keyword evidence="3" id="KW-1185">Reference proteome</keyword>
<dbReference type="PIRSF" id="PIRSF018297">
    <property type="entry name" value="Doc"/>
    <property type="match status" value="1"/>
</dbReference>
<dbReference type="InterPro" id="IPR003812">
    <property type="entry name" value="Fido"/>
</dbReference>
<feature type="domain" description="Fido" evidence="1">
    <location>
        <begin position="5"/>
        <end position="124"/>
    </location>
</feature>
<evidence type="ECO:0000313" key="3">
    <source>
        <dbReference type="Proteomes" id="UP000645517"/>
    </source>
</evidence>
<comment type="caution">
    <text evidence="2">The sequence shown here is derived from an EMBL/GenBank/DDBJ whole genome shotgun (WGS) entry which is preliminary data.</text>
</comment>
<dbReference type="PANTHER" id="PTHR39426">
    <property type="entry name" value="HOMOLOGY TO DEATH-ON-CURING PROTEIN OF PHAGE P1"/>
    <property type="match status" value="1"/>
</dbReference>
<dbReference type="PANTHER" id="PTHR39426:SF1">
    <property type="entry name" value="HOMOLOGY TO DEATH-ON-CURING PROTEIN OF PHAGE P1"/>
    <property type="match status" value="1"/>
</dbReference>
<gene>
    <name evidence="2" type="ORF">GCM10010842_37900</name>
</gene>
<dbReference type="PROSITE" id="PS51459">
    <property type="entry name" value="FIDO"/>
    <property type="match status" value="1"/>
</dbReference>
<dbReference type="EMBL" id="BMOR01000035">
    <property type="protein sequence ID" value="GGN46912.1"/>
    <property type="molecule type" value="Genomic_DNA"/>
</dbReference>
<dbReference type="InterPro" id="IPR006440">
    <property type="entry name" value="Doc"/>
</dbReference>
<reference evidence="3" key="1">
    <citation type="journal article" date="2019" name="Int. J. Syst. Evol. Microbiol.">
        <title>The Global Catalogue of Microorganisms (GCM) 10K type strain sequencing project: providing services to taxonomists for standard genome sequencing and annotation.</title>
        <authorList>
            <consortium name="The Broad Institute Genomics Platform"/>
            <consortium name="The Broad Institute Genome Sequencing Center for Infectious Disease"/>
            <person name="Wu L."/>
            <person name="Ma J."/>
        </authorList>
    </citation>
    <scope>NUCLEOTIDE SEQUENCE [LARGE SCALE GENOMIC DNA]</scope>
    <source>
        <strain evidence="3">JCM 16918</strain>
    </source>
</reference>
<dbReference type="RefSeq" id="WP_188844479.1">
    <property type="nucleotide sequence ID" value="NZ_BMOR01000035.1"/>
</dbReference>
<dbReference type="NCBIfam" id="TIGR01550">
    <property type="entry name" value="DOC_P1"/>
    <property type="match status" value="1"/>
</dbReference>
<protein>
    <recommendedName>
        <fullName evidence="1">Fido domain-containing protein</fullName>
    </recommendedName>
</protein>
<dbReference type="SUPFAM" id="SSF140931">
    <property type="entry name" value="Fic-like"/>
    <property type="match status" value="1"/>
</dbReference>
<dbReference type="InterPro" id="IPR036597">
    <property type="entry name" value="Fido-like_dom_sf"/>
</dbReference>
<proteinExistence type="predicted"/>
<dbReference type="Pfam" id="PF02661">
    <property type="entry name" value="Fic"/>
    <property type="match status" value="1"/>
</dbReference>
<name>A0ABQ2JJ17_9DEIO</name>
<dbReference type="Proteomes" id="UP000645517">
    <property type="component" value="Unassembled WGS sequence"/>
</dbReference>
<dbReference type="InterPro" id="IPR053737">
    <property type="entry name" value="Type_II_TA_Toxin"/>
</dbReference>
<evidence type="ECO:0000259" key="1">
    <source>
        <dbReference type="PROSITE" id="PS51459"/>
    </source>
</evidence>
<dbReference type="Gene3D" id="1.20.120.1870">
    <property type="entry name" value="Fic/DOC protein, Fido domain"/>
    <property type="match status" value="1"/>
</dbReference>
<accession>A0ABQ2JJ17</accession>
<sequence length="132" mass="14093">MTTYLSVEDVTDLHDEALADFGGTPGLRDAGALASAVAQPAMEAFGVELYPGLTDKAAAYLYFLSRNHAFVDGNKRTAYAAAYTFLAMNGWLLGGSDDDVFTLVLDTAQGRLSDPREVEVRLAQLVVPMAEG</sequence>